<feature type="repeat" description="ANK" evidence="3">
    <location>
        <begin position="233"/>
        <end position="265"/>
    </location>
</feature>
<protein>
    <submittedName>
        <fullName evidence="5">Uncharacterized protein</fullName>
    </submittedName>
</protein>
<evidence type="ECO:0000256" key="2">
    <source>
        <dbReference type="ARBA" id="ARBA00023043"/>
    </source>
</evidence>
<evidence type="ECO:0000313" key="6">
    <source>
        <dbReference type="Proteomes" id="UP001497472"/>
    </source>
</evidence>
<sequence>MSAKKGVDTKIFEDENTDSGFLSGPLSDQNLSEEFYPEEEPEETQKGDSKDVLTENIELDSGLISGECLSGEIDFHEESTPCSIPVPEQPLIVIDDHSSTSTAIQSQKFDLPPIKILFEQDEDGDTQLHIAAVHGCEKSVATLIKVCPDRELINICNSYGHTALHLAVLAGHPFITKMLVEAGASIATRDFNGETPLHIAVQRKYIRSLKYLLAPVKDQPRTYSSVLNQKNYKGQTCVHLAASKGYLEELRMLVAHGANINAKEGLAGRTPLHIAAQRNDEPLVMYLLRDGNADRGTRDYAGRTARRFASRSRVLHLFGDDYSDDDEDDSESEHESDMERFEEMRTMMAACTTTCA</sequence>
<dbReference type="SMART" id="SM00248">
    <property type="entry name" value="ANK"/>
    <property type="match status" value="5"/>
</dbReference>
<organism evidence="5 6">
    <name type="scientific">Leptosia nina</name>
    <dbReference type="NCBI Taxonomy" id="320188"/>
    <lineage>
        <taxon>Eukaryota</taxon>
        <taxon>Metazoa</taxon>
        <taxon>Ecdysozoa</taxon>
        <taxon>Arthropoda</taxon>
        <taxon>Hexapoda</taxon>
        <taxon>Insecta</taxon>
        <taxon>Pterygota</taxon>
        <taxon>Neoptera</taxon>
        <taxon>Endopterygota</taxon>
        <taxon>Lepidoptera</taxon>
        <taxon>Glossata</taxon>
        <taxon>Ditrysia</taxon>
        <taxon>Papilionoidea</taxon>
        <taxon>Pieridae</taxon>
        <taxon>Pierinae</taxon>
        <taxon>Leptosia</taxon>
    </lineage>
</organism>
<dbReference type="Gene3D" id="1.25.40.20">
    <property type="entry name" value="Ankyrin repeat-containing domain"/>
    <property type="match status" value="1"/>
</dbReference>
<dbReference type="PANTHER" id="PTHR46680:SF3">
    <property type="entry name" value="NF-KAPPA-B INHIBITOR CACTUS"/>
    <property type="match status" value="1"/>
</dbReference>
<dbReference type="AlphaFoldDB" id="A0AAV1JLJ4"/>
<reference evidence="5 6" key="1">
    <citation type="submission" date="2023-11" db="EMBL/GenBank/DDBJ databases">
        <authorList>
            <person name="Okamura Y."/>
        </authorList>
    </citation>
    <scope>NUCLEOTIDE SEQUENCE [LARGE SCALE GENOMIC DNA]</scope>
</reference>
<dbReference type="PROSITE" id="PS50297">
    <property type="entry name" value="ANK_REP_REGION"/>
    <property type="match status" value="4"/>
</dbReference>
<feature type="compositionally biased region" description="Basic and acidic residues" evidence="4">
    <location>
        <begin position="1"/>
        <end position="13"/>
    </location>
</feature>
<keyword evidence="2 3" id="KW-0040">ANK repeat</keyword>
<evidence type="ECO:0000256" key="1">
    <source>
        <dbReference type="ARBA" id="ARBA00022737"/>
    </source>
</evidence>
<dbReference type="PRINTS" id="PR01415">
    <property type="entry name" value="ANKYRIN"/>
</dbReference>
<dbReference type="SUPFAM" id="SSF48403">
    <property type="entry name" value="Ankyrin repeat"/>
    <property type="match status" value="1"/>
</dbReference>
<dbReference type="GO" id="GO:0005829">
    <property type="term" value="C:cytosol"/>
    <property type="evidence" value="ECO:0007669"/>
    <property type="project" value="TreeGrafter"/>
</dbReference>
<evidence type="ECO:0000313" key="5">
    <source>
        <dbReference type="EMBL" id="CAK1549283.1"/>
    </source>
</evidence>
<dbReference type="InterPro" id="IPR036770">
    <property type="entry name" value="Ankyrin_rpt-contain_sf"/>
</dbReference>
<feature type="compositionally biased region" description="Acidic residues" evidence="4">
    <location>
        <begin position="321"/>
        <end position="332"/>
    </location>
</feature>
<dbReference type="PANTHER" id="PTHR46680">
    <property type="entry name" value="NF-KAPPA-B INHIBITOR ALPHA"/>
    <property type="match status" value="1"/>
</dbReference>
<gene>
    <name evidence="5" type="ORF">LNINA_LOCUS8594</name>
</gene>
<proteinExistence type="predicted"/>
<dbReference type="EMBL" id="CAVLEF010000011">
    <property type="protein sequence ID" value="CAK1549283.1"/>
    <property type="molecule type" value="Genomic_DNA"/>
</dbReference>
<dbReference type="InterPro" id="IPR002110">
    <property type="entry name" value="Ankyrin_rpt"/>
</dbReference>
<evidence type="ECO:0000256" key="4">
    <source>
        <dbReference type="SAM" id="MobiDB-lite"/>
    </source>
</evidence>
<feature type="repeat" description="ANK" evidence="3">
    <location>
        <begin position="159"/>
        <end position="191"/>
    </location>
</feature>
<feature type="region of interest" description="Disordered" evidence="4">
    <location>
        <begin position="320"/>
        <end position="339"/>
    </location>
</feature>
<feature type="region of interest" description="Disordered" evidence="4">
    <location>
        <begin position="1"/>
        <end position="50"/>
    </location>
</feature>
<dbReference type="Proteomes" id="UP001497472">
    <property type="component" value="Unassembled WGS sequence"/>
</dbReference>
<dbReference type="GO" id="GO:0071356">
    <property type="term" value="P:cellular response to tumor necrosis factor"/>
    <property type="evidence" value="ECO:0007669"/>
    <property type="project" value="TreeGrafter"/>
</dbReference>
<keyword evidence="1" id="KW-0677">Repeat</keyword>
<accession>A0AAV1JLJ4</accession>
<feature type="repeat" description="ANK" evidence="3">
    <location>
        <begin position="267"/>
        <end position="300"/>
    </location>
</feature>
<dbReference type="Pfam" id="PF12796">
    <property type="entry name" value="Ank_2"/>
    <property type="match status" value="2"/>
</dbReference>
<comment type="caution">
    <text evidence="5">The sequence shown here is derived from an EMBL/GenBank/DDBJ whole genome shotgun (WGS) entry which is preliminary data.</text>
</comment>
<feature type="repeat" description="ANK" evidence="3">
    <location>
        <begin position="192"/>
        <end position="213"/>
    </location>
</feature>
<dbReference type="InterPro" id="IPR051070">
    <property type="entry name" value="NF-kappa-B_inhibitor"/>
</dbReference>
<dbReference type="PROSITE" id="PS50088">
    <property type="entry name" value="ANK_REPEAT"/>
    <property type="match status" value="4"/>
</dbReference>
<dbReference type="GO" id="GO:0051059">
    <property type="term" value="F:NF-kappaB binding"/>
    <property type="evidence" value="ECO:0007669"/>
    <property type="project" value="TreeGrafter"/>
</dbReference>
<keyword evidence="6" id="KW-1185">Reference proteome</keyword>
<name>A0AAV1JLJ4_9NEOP</name>
<evidence type="ECO:0000256" key="3">
    <source>
        <dbReference type="PROSITE-ProRule" id="PRU00023"/>
    </source>
</evidence>